<sequence length="17" mass="1844">MYLPESGALSFLNTDGE</sequence>
<reference evidence="1" key="2">
    <citation type="journal article" date="2015" name="Fish Shellfish Immunol.">
        <title>Early steps in the European eel (Anguilla anguilla)-Vibrio vulnificus interaction in the gills: Role of the RtxA13 toxin.</title>
        <authorList>
            <person name="Callol A."/>
            <person name="Pajuelo D."/>
            <person name="Ebbesson L."/>
            <person name="Teles M."/>
            <person name="MacKenzie S."/>
            <person name="Amaro C."/>
        </authorList>
    </citation>
    <scope>NUCLEOTIDE SEQUENCE</scope>
</reference>
<protein>
    <submittedName>
        <fullName evidence="1">Uncharacterized protein</fullName>
    </submittedName>
</protein>
<dbReference type="AlphaFoldDB" id="A0A0E9SCG6"/>
<name>A0A0E9SCG6_ANGAN</name>
<dbReference type="EMBL" id="GBXM01069626">
    <property type="protein sequence ID" value="JAH38951.1"/>
    <property type="molecule type" value="Transcribed_RNA"/>
</dbReference>
<reference evidence="1" key="1">
    <citation type="submission" date="2014-11" db="EMBL/GenBank/DDBJ databases">
        <authorList>
            <person name="Amaro Gonzalez C."/>
        </authorList>
    </citation>
    <scope>NUCLEOTIDE SEQUENCE</scope>
</reference>
<accession>A0A0E9SCG6</accession>
<organism evidence="1">
    <name type="scientific">Anguilla anguilla</name>
    <name type="common">European freshwater eel</name>
    <name type="synonym">Muraena anguilla</name>
    <dbReference type="NCBI Taxonomy" id="7936"/>
    <lineage>
        <taxon>Eukaryota</taxon>
        <taxon>Metazoa</taxon>
        <taxon>Chordata</taxon>
        <taxon>Craniata</taxon>
        <taxon>Vertebrata</taxon>
        <taxon>Euteleostomi</taxon>
        <taxon>Actinopterygii</taxon>
        <taxon>Neopterygii</taxon>
        <taxon>Teleostei</taxon>
        <taxon>Anguilliformes</taxon>
        <taxon>Anguillidae</taxon>
        <taxon>Anguilla</taxon>
    </lineage>
</organism>
<proteinExistence type="predicted"/>
<evidence type="ECO:0000313" key="1">
    <source>
        <dbReference type="EMBL" id="JAH38951.1"/>
    </source>
</evidence>